<evidence type="ECO:0000313" key="10">
    <source>
        <dbReference type="EMBL" id="OGZ17315.1"/>
    </source>
</evidence>
<dbReference type="SUPFAM" id="SSF51419">
    <property type="entry name" value="PLP-binding barrel"/>
    <property type="match status" value="1"/>
</dbReference>
<evidence type="ECO:0000256" key="2">
    <source>
        <dbReference type="ARBA" id="ARBA00008872"/>
    </source>
</evidence>
<gene>
    <name evidence="10" type="ORF">A2494_03445</name>
</gene>
<keyword evidence="3 8" id="KW-0663">Pyridoxal phosphate</keyword>
<protein>
    <recommendedName>
        <fullName evidence="6">ornithine decarboxylase</fullName>
        <ecNumber evidence="6">4.1.1.17</ecNumber>
    </recommendedName>
</protein>
<feature type="domain" description="Orn/DAP/Arg decarboxylase 2 N-terminal" evidence="9">
    <location>
        <begin position="42"/>
        <end position="277"/>
    </location>
</feature>
<dbReference type="PRINTS" id="PR01182">
    <property type="entry name" value="ORNDCRBXLASE"/>
</dbReference>
<evidence type="ECO:0000256" key="6">
    <source>
        <dbReference type="ARBA" id="ARBA00034138"/>
    </source>
</evidence>
<dbReference type="InterPro" id="IPR002433">
    <property type="entry name" value="Orn_de-COase"/>
</dbReference>
<dbReference type="GO" id="GO:0005737">
    <property type="term" value="C:cytoplasm"/>
    <property type="evidence" value="ECO:0007669"/>
    <property type="project" value="TreeGrafter"/>
</dbReference>
<dbReference type="InterPro" id="IPR022644">
    <property type="entry name" value="De-COase2_N"/>
</dbReference>
<dbReference type="GO" id="GO:0004586">
    <property type="term" value="F:ornithine decarboxylase activity"/>
    <property type="evidence" value="ECO:0007669"/>
    <property type="project" value="UniProtKB-EC"/>
</dbReference>
<feature type="active site" description="Proton donor" evidence="8">
    <location>
        <position position="344"/>
    </location>
</feature>
<comment type="caution">
    <text evidence="10">The sequence shown here is derived from an EMBL/GenBank/DDBJ whole genome shotgun (WGS) entry which is preliminary data.</text>
</comment>
<dbReference type="CDD" id="cd00622">
    <property type="entry name" value="PLPDE_III_ODC"/>
    <property type="match status" value="1"/>
</dbReference>
<organism evidence="10 11">
    <name type="scientific">Candidatus Lloydbacteria bacterium RIFOXYC12_FULL_46_25</name>
    <dbReference type="NCBI Taxonomy" id="1798670"/>
    <lineage>
        <taxon>Bacteria</taxon>
        <taxon>Candidatus Lloydiibacteriota</taxon>
    </lineage>
</organism>
<reference evidence="10 11" key="1">
    <citation type="journal article" date="2016" name="Nat. Commun.">
        <title>Thousands of microbial genomes shed light on interconnected biogeochemical processes in an aquifer system.</title>
        <authorList>
            <person name="Anantharaman K."/>
            <person name="Brown C.T."/>
            <person name="Hug L.A."/>
            <person name="Sharon I."/>
            <person name="Castelle C.J."/>
            <person name="Probst A.J."/>
            <person name="Thomas B.C."/>
            <person name="Singh A."/>
            <person name="Wilkins M.J."/>
            <person name="Karaoz U."/>
            <person name="Brodie E.L."/>
            <person name="Williams K.H."/>
            <person name="Hubbard S.S."/>
            <person name="Banfield J.F."/>
        </authorList>
    </citation>
    <scope>NUCLEOTIDE SEQUENCE [LARGE SCALE GENOMIC DNA]</scope>
</reference>
<evidence type="ECO:0000256" key="5">
    <source>
        <dbReference type="ARBA" id="ARBA00034115"/>
    </source>
</evidence>
<evidence type="ECO:0000259" key="9">
    <source>
        <dbReference type="Pfam" id="PF02784"/>
    </source>
</evidence>
<evidence type="ECO:0000256" key="1">
    <source>
        <dbReference type="ARBA" id="ARBA00001933"/>
    </source>
</evidence>
<dbReference type="PANTHER" id="PTHR11482">
    <property type="entry name" value="ARGININE/DIAMINOPIMELATE/ORNITHINE DECARBOXYLASE"/>
    <property type="match status" value="1"/>
</dbReference>
<dbReference type="AlphaFoldDB" id="A0A1G2DUJ2"/>
<dbReference type="InterPro" id="IPR029066">
    <property type="entry name" value="PLP-binding_barrel"/>
</dbReference>
<evidence type="ECO:0000256" key="8">
    <source>
        <dbReference type="PIRSR" id="PIRSR600183-50"/>
    </source>
</evidence>
<dbReference type="EMBL" id="MHLU01000142">
    <property type="protein sequence ID" value="OGZ17315.1"/>
    <property type="molecule type" value="Genomic_DNA"/>
</dbReference>
<dbReference type="InterPro" id="IPR009006">
    <property type="entry name" value="Ala_racemase/Decarboxylase_C"/>
</dbReference>
<dbReference type="Pfam" id="PF02784">
    <property type="entry name" value="Orn_Arg_deC_N"/>
    <property type="match status" value="1"/>
</dbReference>
<evidence type="ECO:0000256" key="3">
    <source>
        <dbReference type="ARBA" id="ARBA00022898"/>
    </source>
</evidence>
<accession>A0A1G2DUJ2</accession>
<dbReference type="EC" id="4.1.1.17" evidence="6"/>
<comment type="catalytic activity">
    <reaction evidence="7">
        <text>L-ornithine + H(+) = putrescine + CO2</text>
        <dbReference type="Rhea" id="RHEA:22964"/>
        <dbReference type="ChEBI" id="CHEBI:15378"/>
        <dbReference type="ChEBI" id="CHEBI:16526"/>
        <dbReference type="ChEBI" id="CHEBI:46911"/>
        <dbReference type="ChEBI" id="CHEBI:326268"/>
        <dbReference type="EC" id="4.1.1.17"/>
    </reaction>
</comment>
<evidence type="ECO:0000313" key="11">
    <source>
        <dbReference type="Proteomes" id="UP000178106"/>
    </source>
</evidence>
<evidence type="ECO:0000256" key="4">
    <source>
        <dbReference type="ARBA" id="ARBA00023239"/>
    </source>
</evidence>
<comment type="cofactor">
    <cofactor evidence="1 8">
        <name>pyridoxal 5'-phosphate</name>
        <dbReference type="ChEBI" id="CHEBI:597326"/>
    </cofactor>
</comment>
<dbReference type="GO" id="GO:0033387">
    <property type="term" value="P:putrescine biosynthetic process from arginine, via ornithine"/>
    <property type="evidence" value="ECO:0007669"/>
    <property type="project" value="TreeGrafter"/>
</dbReference>
<dbReference type="SUPFAM" id="SSF50621">
    <property type="entry name" value="Alanine racemase C-terminal domain-like"/>
    <property type="match status" value="1"/>
</dbReference>
<dbReference type="PRINTS" id="PR01179">
    <property type="entry name" value="ODADCRBXLASE"/>
</dbReference>
<dbReference type="FunFam" id="2.40.37.10:FF:000004">
    <property type="entry name" value="Ornithine decarboxylase"/>
    <property type="match status" value="1"/>
</dbReference>
<dbReference type="Gene3D" id="2.40.37.10">
    <property type="entry name" value="Lyase, Ornithine Decarboxylase, Chain A, domain 1"/>
    <property type="match status" value="1"/>
</dbReference>
<dbReference type="InterPro" id="IPR022653">
    <property type="entry name" value="De-COase2_pyr-phos_BS"/>
</dbReference>
<dbReference type="FunFam" id="3.20.20.10:FF:000008">
    <property type="entry name" value="Ornithine decarboxylase"/>
    <property type="match status" value="1"/>
</dbReference>
<comment type="similarity">
    <text evidence="2">Belongs to the Orn/Lys/Arg decarboxylase class-II family.</text>
</comment>
<proteinExistence type="inferred from homology"/>
<comment type="pathway">
    <text evidence="5">Amine and polyamine biosynthesis; putrescine biosynthesis via L-ornithine pathway; putrescine from L-ornithine: step 1/1.</text>
</comment>
<keyword evidence="4" id="KW-0456">Lyase</keyword>
<sequence length="397" mass="44760">MIFIWLVENTSRASELITDEKFACILGFTKDKETPCLIIDLEKVGEKYDELSRAMPDAKIYFAVKANPLDDVLKLLYERGSYFDVASRYEIDQLFRLGVPAERMSYGNTIKKEVDIAYAYEKGIRLYSTDSLSDIEKLARRAPGSKVNFRLLLDGSGADWPLSRKFGAHPEMVYQLVKQTKELGLIPYGISFHVGSQQRDIGQWDSAIALVRYLFDSLAEDNIVLECINLGGGFPAQYIKPTQGVPAYAEEILKYIYEDFPGRKLDIIIEPGRSLVADAGVIVAEVVMISKKSESNRTRWVYLDIGKFGGLIETTDEAIKYPILFGDRKEDDTWTEIVLAGPTCDSADILYENFKYKAPSDLKEGDRVYILTTGAYTMSYSAISFNGFPPLQAYILQ</sequence>
<dbReference type="Gene3D" id="3.20.20.10">
    <property type="entry name" value="Alanine racemase"/>
    <property type="match status" value="1"/>
</dbReference>
<dbReference type="Proteomes" id="UP000178106">
    <property type="component" value="Unassembled WGS sequence"/>
</dbReference>
<dbReference type="InterPro" id="IPR000183">
    <property type="entry name" value="Orn/DAP/Arg_de-COase"/>
</dbReference>
<evidence type="ECO:0000256" key="7">
    <source>
        <dbReference type="ARBA" id="ARBA00049127"/>
    </source>
</evidence>
<dbReference type="PROSITE" id="PS00878">
    <property type="entry name" value="ODR_DC_2_1"/>
    <property type="match status" value="1"/>
</dbReference>
<name>A0A1G2DUJ2_9BACT</name>
<feature type="modified residue" description="N6-(pyridoxal phosphate)lysine" evidence="8">
    <location>
        <position position="65"/>
    </location>
</feature>
<dbReference type="PANTHER" id="PTHR11482:SF6">
    <property type="entry name" value="ORNITHINE DECARBOXYLASE 1-RELATED"/>
    <property type="match status" value="1"/>
</dbReference>